<accession>A0ABX0JXT9</accession>
<evidence type="ECO:0000256" key="1">
    <source>
        <dbReference type="SAM" id="MobiDB-lite"/>
    </source>
</evidence>
<comment type="caution">
    <text evidence="2">The sequence shown here is derived from an EMBL/GenBank/DDBJ whole genome shotgun (WGS) entry which is preliminary data.</text>
</comment>
<keyword evidence="3" id="KW-1185">Reference proteome</keyword>
<proteinExistence type="predicted"/>
<gene>
    <name evidence="2" type="ORF">GOB93_20040</name>
</gene>
<name>A0ABX0JXT9_9PROT</name>
<dbReference type="Proteomes" id="UP000635278">
    <property type="component" value="Unassembled WGS sequence"/>
</dbReference>
<dbReference type="EMBL" id="WOTB01000061">
    <property type="protein sequence ID" value="NHN86868.1"/>
    <property type="molecule type" value="Genomic_DNA"/>
</dbReference>
<evidence type="ECO:0000313" key="2">
    <source>
        <dbReference type="EMBL" id="NHN86868.1"/>
    </source>
</evidence>
<sequence>MMTSGHRGTRQKGTGKWGPDDEDESPLPPSQTPDEFVRSHIEFIAIR</sequence>
<evidence type="ECO:0000313" key="3">
    <source>
        <dbReference type="Proteomes" id="UP000635278"/>
    </source>
</evidence>
<organism evidence="2 3">
    <name type="scientific">Acetobacter musti</name>
    <dbReference type="NCBI Taxonomy" id="864732"/>
    <lineage>
        <taxon>Bacteria</taxon>
        <taxon>Pseudomonadati</taxon>
        <taxon>Pseudomonadota</taxon>
        <taxon>Alphaproteobacteria</taxon>
        <taxon>Acetobacterales</taxon>
        <taxon>Acetobacteraceae</taxon>
        <taxon>Acetobacter</taxon>
    </lineage>
</organism>
<protein>
    <submittedName>
        <fullName evidence="2">Uncharacterized protein</fullName>
    </submittedName>
</protein>
<feature type="region of interest" description="Disordered" evidence="1">
    <location>
        <begin position="1"/>
        <end position="38"/>
    </location>
</feature>
<reference evidence="2 3" key="1">
    <citation type="journal article" date="2020" name="Int. J. Syst. Evol. Microbiol.">
        <title>Novel acetic acid bacteria from cider fermentations: Acetobacter conturbans sp. nov. and Acetobacter fallax sp. nov.</title>
        <authorList>
            <person name="Sombolestani A.S."/>
            <person name="Cleenwerck I."/>
            <person name="Cnockaert M."/>
            <person name="Borremans W."/>
            <person name="Wieme A.D."/>
            <person name="De Vuyst L."/>
            <person name="Vandamme P."/>
        </authorList>
    </citation>
    <scope>NUCLEOTIDE SEQUENCE [LARGE SCALE GENOMIC DNA]</scope>
    <source>
        <strain evidence="2 3">LMG 30640</strain>
    </source>
</reference>
<dbReference type="RefSeq" id="WP_173585180.1">
    <property type="nucleotide sequence ID" value="NZ_WOTB01000061.1"/>
</dbReference>